<evidence type="ECO:0000256" key="3">
    <source>
        <dbReference type="ARBA" id="ARBA00022670"/>
    </source>
</evidence>
<dbReference type="GO" id="GO:0006508">
    <property type="term" value="P:proteolysis"/>
    <property type="evidence" value="ECO:0007669"/>
    <property type="project" value="UniProtKB-KW"/>
</dbReference>
<organism evidence="7 8">
    <name type="scientific">Eutypa lata (strain UCR-EL1)</name>
    <name type="common">Grapevine dieback disease fungus</name>
    <name type="synonym">Eutypa armeniacae</name>
    <dbReference type="NCBI Taxonomy" id="1287681"/>
    <lineage>
        <taxon>Eukaryota</taxon>
        <taxon>Fungi</taxon>
        <taxon>Dikarya</taxon>
        <taxon>Ascomycota</taxon>
        <taxon>Pezizomycotina</taxon>
        <taxon>Sordariomycetes</taxon>
        <taxon>Xylariomycetidae</taxon>
        <taxon>Xylariales</taxon>
        <taxon>Diatrypaceae</taxon>
        <taxon>Eutypa</taxon>
    </lineage>
</organism>
<evidence type="ECO:0000256" key="5">
    <source>
        <dbReference type="ARBA" id="ARBA00023180"/>
    </source>
</evidence>
<feature type="region of interest" description="Disordered" evidence="6">
    <location>
        <begin position="199"/>
        <end position="238"/>
    </location>
</feature>
<dbReference type="HOGENOM" id="CLU_839460_0_0_1"/>
<dbReference type="OrthoDB" id="443318at2759"/>
<sequence>MNPLYCAALGVPVNFTSLNVPINNAFVSTYDHLRGGFLDDIAWLLDDNHNHNPTTTTTNNHNSSSSSSSKVSVHLIYGDRDYASNWVGGEAASLAVPYTRRVEFAEEAGYAQLFVPVVPPSPLPNITTATAAVNDGGKGDKGKDDEDEQTTAGLTRQLGRFSFTRVFQAGHMVPAYAPSAAHAIFTRAVSGRDIATGRVAVTGDRDNDGDRDGQGEDEGKSEGDERSEGKGEDYRTHGPRTSWAWWSLEPPFPNPRCYVLVPESCVPEVWGRVRRGEVRVRDWFVVDDGDVDSGESDDDSDNVDSDEKSEEGAAVVVVGLGEDSQVRVGEL</sequence>
<dbReference type="Proteomes" id="UP000012174">
    <property type="component" value="Unassembled WGS sequence"/>
</dbReference>
<dbReference type="SUPFAM" id="SSF53474">
    <property type="entry name" value="alpha/beta-Hydrolases"/>
    <property type="match status" value="1"/>
</dbReference>
<keyword evidence="3" id="KW-0645">Protease</keyword>
<dbReference type="Gene3D" id="3.40.50.12670">
    <property type="match status" value="1"/>
</dbReference>
<dbReference type="EMBL" id="KB706138">
    <property type="protein sequence ID" value="EMR69051.1"/>
    <property type="molecule type" value="Genomic_DNA"/>
</dbReference>
<evidence type="ECO:0000256" key="6">
    <source>
        <dbReference type="SAM" id="MobiDB-lite"/>
    </source>
</evidence>
<feature type="region of interest" description="Disordered" evidence="6">
    <location>
        <begin position="126"/>
        <end position="153"/>
    </location>
</feature>
<name>M7TGH9_EUTLA</name>
<feature type="compositionally biased region" description="Basic and acidic residues" evidence="6">
    <location>
        <begin position="203"/>
        <end position="236"/>
    </location>
</feature>
<evidence type="ECO:0000256" key="4">
    <source>
        <dbReference type="ARBA" id="ARBA00022801"/>
    </source>
</evidence>
<keyword evidence="5" id="KW-0325">Glycoprotein</keyword>
<dbReference type="Pfam" id="PF00450">
    <property type="entry name" value="Peptidase_S10"/>
    <property type="match status" value="1"/>
</dbReference>
<dbReference type="KEGG" id="ela:UCREL1_3923"/>
<accession>M7TGH9</accession>
<dbReference type="AlphaFoldDB" id="M7TGH9"/>
<reference evidence="8" key="1">
    <citation type="journal article" date="2013" name="Genome Announc.">
        <title>Draft genome sequence of the grapevine dieback fungus Eutypa lata UCR-EL1.</title>
        <authorList>
            <person name="Blanco-Ulate B."/>
            <person name="Rolshausen P.E."/>
            <person name="Cantu D."/>
        </authorList>
    </citation>
    <scope>NUCLEOTIDE SEQUENCE [LARGE SCALE GENOMIC DNA]</scope>
    <source>
        <strain evidence="8">UCR-EL1</strain>
    </source>
</reference>
<dbReference type="InterPro" id="IPR001563">
    <property type="entry name" value="Peptidase_S10"/>
</dbReference>
<evidence type="ECO:0000313" key="7">
    <source>
        <dbReference type="EMBL" id="EMR69051.1"/>
    </source>
</evidence>
<gene>
    <name evidence="7" type="ORF">UCREL1_3923</name>
</gene>
<dbReference type="PROSITE" id="PS00560">
    <property type="entry name" value="CARBOXYPEPT_SER_HIS"/>
    <property type="match status" value="1"/>
</dbReference>
<protein>
    <submittedName>
        <fullName evidence="7">Putative lysosomal protective protein</fullName>
    </submittedName>
</protein>
<evidence type="ECO:0000256" key="2">
    <source>
        <dbReference type="ARBA" id="ARBA00022645"/>
    </source>
</evidence>
<feature type="region of interest" description="Disordered" evidence="6">
    <location>
        <begin position="288"/>
        <end position="312"/>
    </location>
</feature>
<dbReference type="eggNOG" id="KOG1282">
    <property type="taxonomic scope" value="Eukaryota"/>
</dbReference>
<keyword evidence="2" id="KW-0121">Carboxypeptidase</keyword>
<keyword evidence="8" id="KW-1185">Reference proteome</keyword>
<proteinExistence type="inferred from homology"/>
<dbReference type="GO" id="GO:0004185">
    <property type="term" value="F:serine-type carboxypeptidase activity"/>
    <property type="evidence" value="ECO:0007669"/>
    <property type="project" value="InterPro"/>
</dbReference>
<comment type="similarity">
    <text evidence="1">Belongs to the peptidase S10 family.</text>
</comment>
<dbReference type="InterPro" id="IPR029058">
    <property type="entry name" value="AB_hydrolase_fold"/>
</dbReference>
<keyword evidence="4" id="KW-0378">Hydrolase</keyword>
<feature type="compositionally biased region" description="Acidic residues" evidence="6">
    <location>
        <begin position="288"/>
        <end position="309"/>
    </location>
</feature>
<evidence type="ECO:0000313" key="8">
    <source>
        <dbReference type="Proteomes" id="UP000012174"/>
    </source>
</evidence>
<evidence type="ECO:0000256" key="1">
    <source>
        <dbReference type="ARBA" id="ARBA00009431"/>
    </source>
</evidence>
<dbReference type="InterPro" id="IPR033124">
    <property type="entry name" value="Ser_caboxypep_his_AS"/>
</dbReference>